<protein>
    <submittedName>
        <fullName evidence="2">Uncharacterized protein</fullName>
    </submittedName>
</protein>
<gene>
    <name evidence="2" type="ORF">NP233_g8258</name>
</gene>
<dbReference type="AlphaFoldDB" id="A0AAD5YS15"/>
<name>A0AAD5YS15_9AGAR</name>
<dbReference type="Proteomes" id="UP001213000">
    <property type="component" value="Unassembled WGS sequence"/>
</dbReference>
<proteinExistence type="predicted"/>
<comment type="caution">
    <text evidence="2">The sequence shown here is derived from an EMBL/GenBank/DDBJ whole genome shotgun (WGS) entry which is preliminary data.</text>
</comment>
<accession>A0AAD5YS15</accession>
<organism evidence="2 3">
    <name type="scientific">Leucocoprinus birnbaumii</name>
    <dbReference type="NCBI Taxonomy" id="56174"/>
    <lineage>
        <taxon>Eukaryota</taxon>
        <taxon>Fungi</taxon>
        <taxon>Dikarya</taxon>
        <taxon>Basidiomycota</taxon>
        <taxon>Agaricomycotina</taxon>
        <taxon>Agaricomycetes</taxon>
        <taxon>Agaricomycetidae</taxon>
        <taxon>Agaricales</taxon>
        <taxon>Agaricineae</taxon>
        <taxon>Agaricaceae</taxon>
        <taxon>Leucocoprinus</taxon>
    </lineage>
</organism>
<evidence type="ECO:0000313" key="3">
    <source>
        <dbReference type="Proteomes" id="UP001213000"/>
    </source>
</evidence>
<sequence length="136" mass="14921">MRIGSAHRNALRDRRKIQPEPVGSFANHPSPSDKNQSKDPFASHATLSGGNIYIAFGLARPNGESGAVDEKYAKSDDWDGNGWLAGYMGTGYSKELSQLTECQLESMSSLQPKQLQFLYVSSFPPCHSMNPDDIGR</sequence>
<evidence type="ECO:0000256" key="1">
    <source>
        <dbReference type="SAM" id="MobiDB-lite"/>
    </source>
</evidence>
<dbReference type="EMBL" id="JANIEX010000657">
    <property type="protein sequence ID" value="KAJ3564496.1"/>
    <property type="molecule type" value="Genomic_DNA"/>
</dbReference>
<reference evidence="2" key="1">
    <citation type="submission" date="2022-07" db="EMBL/GenBank/DDBJ databases">
        <title>Genome Sequence of Leucocoprinus birnbaumii.</title>
        <authorList>
            <person name="Buettner E."/>
        </authorList>
    </citation>
    <scope>NUCLEOTIDE SEQUENCE</scope>
    <source>
        <strain evidence="2">VT141</strain>
    </source>
</reference>
<feature type="region of interest" description="Disordered" evidence="1">
    <location>
        <begin position="1"/>
        <end position="42"/>
    </location>
</feature>
<keyword evidence="3" id="KW-1185">Reference proteome</keyword>
<evidence type="ECO:0000313" key="2">
    <source>
        <dbReference type="EMBL" id="KAJ3564496.1"/>
    </source>
</evidence>